<dbReference type="RefSeq" id="WP_210027278.1">
    <property type="nucleotide sequence ID" value="NZ_JAGINU010000001.1"/>
</dbReference>
<sequence length="206" mass="21852">MSVKQILLGFLPWIAFSAISTRVGPGAVGTAALLALVLAAVFVARSVARGQSPKLLEVTAVATFAVMSAWALIDPASDEVLALYGRGGAALVLAVVLAVSLAIRPFTEQYARETVAREYWDSPRFHSVNRRVSAAWAGTVAVMAVGHLVAGALTANGAEHTGYLVSRPADLILNWLVPGLLIVATVRYTNRVVGEHRTENPERVAR</sequence>
<keyword evidence="3" id="KW-1185">Reference proteome</keyword>
<gene>
    <name evidence="2" type="ORF">JOF36_002853</name>
</gene>
<protein>
    <recommendedName>
        <fullName evidence="4">Intracellular septation protein A</fullName>
    </recommendedName>
</protein>
<keyword evidence="1" id="KW-0812">Transmembrane</keyword>
<organism evidence="2 3">
    <name type="scientific">Pseudonocardia parietis</name>
    <dbReference type="NCBI Taxonomy" id="570936"/>
    <lineage>
        <taxon>Bacteria</taxon>
        <taxon>Bacillati</taxon>
        <taxon>Actinomycetota</taxon>
        <taxon>Actinomycetes</taxon>
        <taxon>Pseudonocardiales</taxon>
        <taxon>Pseudonocardiaceae</taxon>
        <taxon>Pseudonocardia</taxon>
    </lineage>
</organism>
<name>A0ABS4VTA1_9PSEU</name>
<evidence type="ECO:0000313" key="2">
    <source>
        <dbReference type="EMBL" id="MBP2367157.1"/>
    </source>
</evidence>
<dbReference type="EMBL" id="JAGINU010000001">
    <property type="protein sequence ID" value="MBP2367157.1"/>
    <property type="molecule type" value="Genomic_DNA"/>
</dbReference>
<dbReference type="Proteomes" id="UP001519295">
    <property type="component" value="Unassembled WGS sequence"/>
</dbReference>
<feature type="transmembrane region" description="Helical" evidence="1">
    <location>
        <begin position="55"/>
        <end position="73"/>
    </location>
</feature>
<evidence type="ECO:0000256" key="1">
    <source>
        <dbReference type="SAM" id="Phobius"/>
    </source>
</evidence>
<keyword evidence="1" id="KW-0472">Membrane</keyword>
<feature type="transmembrane region" description="Helical" evidence="1">
    <location>
        <begin position="85"/>
        <end position="103"/>
    </location>
</feature>
<feature type="transmembrane region" description="Helical" evidence="1">
    <location>
        <begin position="172"/>
        <end position="189"/>
    </location>
</feature>
<evidence type="ECO:0000313" key="3">
    <source>
        <dbReference type="Proteomes" id="UP001519295"/>
    </source>
</evidence>
<comment type="caution">
    <text evidence="2">The sequence shown here is derived from an EMBL/GenBank/DDBJ whole genome shotgun (WGS) entry which is preliminary data.</text>
</comment>
<proteinExistence type="predicted"/>
<evidence type="ECO:0008006" key="4">
    <source>
        <dbReference type="Google" id="ProtNLM"/>
    </source>
</evidence>
<accession>A0ABS4VTA1</accession>
<feature type="transmembrane region" description="Helical" evidence="1">
    <location>
        <begin position="134"/>
        <end position="152"/>
    </location>
</feature>
<feature type="transmembrane region" description="Helical" evidence="1">
    <location>
        <begin position="30"/>
        <end position="48"/>
    </location>
</feature>
<reference evidence="2 3" key="1">
    <citation type="submission" date="2021-03" db="EMBL/GenBank/DDBJ databases">
        <title>Sequencing the genomes of 1000 actinobacteria strains.</title>
        <authorList>
            <person name="Klenk H.-P."/>
        </authorList>
    </citation>
    <scope>NUCLEOTIDE SEQUENCE [LARGE SCALE GENOMIC DNA]</scope>
    <source>
        <strain evidence="2 3">DSM 45256</strain>
    </source>
</reference>
<keyword evidence="1" id="KW-1133">Transmembrane helix</keyword>